<keyword evidence="2" id="KW-1185">Reference proteome</keyword>
<evidence type="ECO:0000313" key="2">
    <source>
        <dbReference type="Proteomes" id="UP001500218"/>
    </source>
</evidence>
<sequence>MGLSLIGMAAAEVGLLPPAVGALAQEAIDIVAIALALRALPPILRLHNMKEEESAFSLMPTAVPPAT</sequence>
<reference evidence="1 2" key="1">
    <citation type="journal article" date="2019" name="Int. J. Syst. Evol. Microbiol.">
        <title>The Global Catalogue of Microorganisms (GCM) 10K type strain sequencing project: providing services to taxonomists for standard genome sequencing and annotation.</title>
        <authorList>
            <consortium name="The Broad Institute Genomics Platform"/>
            <consortium name="The Broad Institute Genome Sequencing Center for Infectious Disease"/>
            <person name="Wu L."/>
            <person name="Ma J."/>
        </authorList>
    </citation>
    <scope>NUCLEOTIDE SEQUENCE [LARGE SCALE GENOMIC DNA]</scope>
    <source>
        <strain evidence="1 2">JCM 13250</strain>
    </source>
</reference>
<organism evidence="1 2">
    <name type="scientific">Luedemannella flava</name>
    <dbReference type="NCBI Taxonomy" id="349316"/>
    <lineage>
        <taxon>Bacteria</taxon>
        <taxon>Bacillati</taxon>
        <taxon>Actinomycetota</taxon>
        <taxon>Actinomycetes</taxon>
        <taxon>Micromonosporales</taxon>
        <taxon>Micromonosporaceae</taxon>
        <taxon>Luedemannella</taxon>
    </lineage>
</organism>
<protein>
    <submittedName>
        <fullName evidence="1">Uncharacterized protein</fullName>
    </submittedName>
</protein>
<proteinExistence type="predicted"/>
<comment type="caution">
    <text evidence="1">The sequence shown here is derived from an EMBL/GenBank/DDBJ whole genome shotgun (WGS) entry which is preliminary data.</text>
</comment>
<dbReference type="EMBL" id="BAAALT010000004">
    <property type="protein sequence ID" value="GAA1784738.1"/>
    <property type="molecule type" value="Genomic_DNA"/>
</dbReference>
<dbReference type="Proteomes" id="UP001500218">
    <property type="component" value="Unassembled WGS sequence"/>
</dbReference>
<name>A0ABN2LDI8_9ACTN</name>
<accession>A0ABN2LDI8</accession>
<gene>
    <name evidence="1" type="ORF">GCM10009682_03610</name>
</gene>
<evidence type="ECO:0000313" key="1">
    <source>
        <dbReference type="EMBL" id="GAA1784738.1"/>
    </source>
</evidence>